<evidence type="ECO:0000313" key="2">
    <source>
        <dbReference type="Proteomes" id="UP000271162"/>
    </source>
</evidence>
<sequence length="132" mass="15247">MRRKRCKKKWGGSNHGARANQAEMERIVAIQEYGASSVDVLTRFTRNSSRDEHRFERLEKMIVEILHRLLVPQGAGPLPSFSVEPIFLCQVEFRCTTSAKVAELHKGNENSMKFVRLLEDEVFKDQSEELLQ</sequence>
<accession>A0A0N4YEI1</accession>
<organism evidence="3">
    <name type="scientific">Nippostrongylus brasiliensis</name>
    <name type="common">Rat hookworm</name>
    <dbReference type="NCBI Taxonomy" id="27835"/>
    <lineage>
        <taxon>Eukaryota</taxon>
        <taxon>Metazoa</taxon>
        <taxon>Ecdysozoa</taxon>
        <taxon>Nematoda</taxon>
        <taxon>Chromadorea</taxon>
        <taxon>Rhabditida</taxon>
        <taxon>Rhabditina</taxon>
        <taxon>Rhabditomorpha</taxon>
        <taxon>Strongyloidea</taxon>
        <taxon>Heligmosomidae</taxon>
        <taxon>Nippostrongylus</taxon>
    </lineage>
</organism>
<evidence type="ECO:0000313" key="3">
    <source>
        <dbReference type="WBParaSite" id="NBR_0001510601-mRNA-1"/>
    </source>
</evidence>
<name>A0A0N4YEI1_NIPBR</name>
<proteinExistence type="predicted"/>
<keyword evidence="2" id="KW-1185">Reference proteome</keyword>
<dbReference type="AlphaFoldDB" id="A0A0N4YEI1"/>
<dbReference type="Proteomes" id="UP000271162">
    <property type="component" value="Unassembled WGS sequence"/>
</dbReference>
<reference evidence="1 2" key="2">
    <citation type="submission" date="2018-11" db="EMBL/GenBank/DDBJ databases">
        <authorList>
            <consortium name="Pathogen Informatics"/>
        </authorList>
    </citation>
    <scope>NUCLEOTIDE SEQUENCE [LARGE SCALE GENOMIC DNA]</scope>
</reference>
<dbReference type="EMBL" id="UYSL01021603">
    <property type="protein sequence ID" value="VDL78701.1"/>
    <property type="molecule type" value="Genomic_DNA"/>
</dbReference>
<protein>
    <submittedName>
        <fullName evidence="1 3">Uncharacterized protein</fullName>
    </submittedName>
</protein>
<evidence type="ECO:0000313" key="1">
    <source>
        <dbReference type="EMBL" id="VDL78701.1"/>
    </source>
</evidence>
<gene>
    <name evidence="1" type="ORF">NBR_LOCUS15107</name>
</gene>
<dbReference type="WBParaSite" id="NBR_0001510601-mRNA-1">
    <property type="protein sequence ID" value="NBR_0001510601-mRNA-1"/>
    <property type="gene ID" value="NBR_0001510601"/>
</dbReference>
<reference evidence="3" key="1">
    <citation type="submission" date="2017-02" db="UniProtKB">
        <authorList>
            <consortium name="WormBaseParasite"/>
        </authorList>
    </citation>
    <scope>IDENTIFICATION</scope>
</reference>